<dbReference type="InterPro" id="IPR002825">
    <property type="entry name" value="Pept_S49_ser-pept_pro"/>
</dbReference>
<comment type="caution">
    <text evidence="1">The sequence shown here is derived from an EMBL/GenBank/DDBJ whole genome shotgun (WGS) entry which is preliminary data.</text>
</comment>
<reference evidence="1" key="1">
    <citation type="submission" date="2023-06" db="EMBL/GenBank/DDBJ databases">
        <title>Genome sequence of Methanosarcinaceae archaeon Ag5.</title>
        <authorList>
            <person name="Protasov E."/>
            <person name="Platt K."/>
            <person name="Poehlein A."/>
            <person name="Daniel R."/>
            <person name="Brune A."/>
        </authorList>
    </citation>
    <scope>NUCLEOTIDE SEQUENCE</scope>
    <source>
        <strain evidence="1">Ag5</strain>
    </source>
</reference>
<gene>
    <name evidence="1" type="ORF">MsAg5_10060</name>
</gene>
<dbReference type="Pfam" id="PF01972">
    <property type="entry name" value="SDH_protease"/>
    <property type="match status" value="1"/>
</dbReference>
<dbReference type="PANTHER" id="PTHR35984:SF1">
    <property type="entry name" value="PERIPLASMIC SERINE PROTEASE"/>
    <property type="match status" value="1"/>
</dbReference>
<dbReference type="RefSeq" id="WP_338099548.1">
    <property type="nucleotide sequence ID" value="NZ_JAWDKD010000018.1"/>
</dbReference>
<accession>A0AAE4MID9</accession>
<dbReference type="InterPro" id="IPR029045">
    <property type="entry name" value="ClpP/crotonase-like_dom_sf"/>
</dbReference>
<keyword evidence="2" id="KW-1185">Reference proteome</keyword>
<proteinExistence type="predicted"/>
<organism evidence="1 2">
    <name type="scientific">Methanolapillus africanus</name>
    <dbReference type="NCBI Taxonomy" id="3028297"/>
    <lineage>
        <taxon>Archaea</taxon>
        <taxon>Methanobacteriati</taxon>
        <taxon>Methanobacteriota</taxon>
        <taxon>Stenosarchaea group</taxon>
        <taxon>Methanomicrobia</taxon>
        <taxon>Methanosarcinales</taxon>
        <taxon>Methanosarcinaceae</taxon>
        <taxon>Methanolapillus</taxon>
    </lineage>
</organism>
<evidence type="ECO:0000313" key="2">
    <source>
        <dbReference type="Proteomes" id="UP001271789"/>
    </source>
</evidence>
<dbReference type="GO" id="GO:0016020">
    <property type="term" value="C:membrane"/>
    <property type="evidence" value="ECO:0007669"/>
    <property type="project" value="InterPro"/>
</dbReference>
<dbReference type="EMBL" id="JAWDKD010000018">
    <property type="protein sequence ID" value="MDV0447132.1"/>
    <property type="molecule type" value="Genomic_DNA"/>
</dbReference>
<sequence>MFSFDSTKQILTTRLEAIEEYFNADCMFYYGPIGEECVFHLLEIVTEIAQEKKNKELVVILTTGGGSIQCVERIVNILRYHYEKVTFIIPDYAYSAGTVLCMSGNEIYMNYYSVLGPIDPQTLTKNGDWVSAIGYLDKIDELLKKSRDGTLTTVEYAILKDFDLGTLKEYEQAKNLSIDLLVKYLIDYKFKDWNVRETTGRAVTKEYKKQRAEKIAKKLGSNEWYSHGRPINIQTLEELGLKINDYSENEPLSKLLFEYYCPMMEFINENKIYIHTRRTFYEKDY</sequence>
<dbReference type="Proteomes" id="UP001271789">
    <property type="component" value="Unassembled WGS sequence"/>
</dbReference>
<evidence type="ECO:0008006" key="3">
    <source>
        <dbReference type="Google" id="ProtNLM"/>
    </source>
</evidence>
<name>A0AAE4MID9_9EURY</name>
<evidence type="ECO:0000313" key="1">
    <source>
        <dbReference type="EMBL" id="MDV0447132.1"/>
    </source>
</evidence>
<protein>
    <recommendedName>
        <fullName evidence="3">Serine dehydrogenasease</fullName>
    </recommendedName>
</protein>
<dbReference type="SUPFAM" id="SSF52096">
    <property type="entry name" value="ClpP/crotonase"/>
    <property type="match status" value="1"/>
</dbReference>
<dbReference type="PANTHER" id="PTHR35984">
    <property type="entry name" value="PERIPLASMIC SERINE PROTEASE"/>
    <property type="match status" value="1"/>
</dbReference>
<dbReference type="AlphaFoldDB" id="A0AAE4MID9"/>
<dbReference type="Gene3D" id="3.90.226.10">
    <property type="entry name" value="2-enoyl-CoA Hydratase, Chain A, domain 1"/>
    <property type="match status" value="1"/>
</dbReference>